<dbReference type="OrthoDB" id="5649212at2"/>
<evidence type="ECO:0000313" key="4">
    <source>
        <dbReference type="Proteomes" id="UP000254374"/>
    </source>
</evidence>
<proteinExistence type="predicted"/>
<evidence type="ECO:0000313" key="1">
    <source>
        <dbReference type="EMBL" id="SIR07757.1"/>
    </source>
</evidence>
<evidence type="ECO:0000313" key="3">
    <source>
        <dbReference type="Proteomes" id="UP000186808"/>
    </source>
</evidence>
<dbReference type="RefSeq" id="WP_058469316.1">
    <property type="nucleotide sequence ID" value="NZ_CAAAIX010000004.1"/>
</dbReference>
<organism evidence="2 4">
    <name type="scientific">Fluoribacter gormanii</name>
    <dbReference type="NCBI Taxonomy" id="464"/>
    <lineage>
        <taxon>Bacteria</taxon>
        <taxon>Pseudomonadati</taxon>
        <taxon>Pseudomonadota</taxon>
        <taxon>Gammaproteobacteria</taxon>
        <taxon>Legionellales</taxon>
        <taxon>Legionellaceae</taxon>
        <taxon>Fluoribacter</taxon>
    </lineage>
</organism>
<dbReference type="EMBL" id="FTNL01000006">
    <property type="protein sequence ID" value="SIR07757.1"/>
    <property type="molecule type" value="Genomic_DNA"/>
</dbReference>
<gene>
    <name evidence="2" type="ORF">NCTC11401_03260</name>
    <name evidence="1" type="ORF">SAMN05421777_10662</name>
</gene>
<protein>
    <submittedName>
        <fullName evidence="2">Uncharacterized protein</fullName>
    </submittedName>
</protein>
<dbReference type="AlphaFoldDB" id="A0A377GQ08"/>
<dbReference type="EMBL" id="UGGV01000001">
    <property type="protein sequence ID" value="STO26402.1"/>
    <property type="molecule type" value="Genomic_DNA"/>
</dbReference>
<reference evidence="1 3" key="1">
    <citation type="submission" date="2017-01" db="EMBL/GenBank/DDBJ databases">
        <authorList>
            <person name="Varghese N."/>
            <person name="Submissions S."/>
        </authorList>
    </citation>
    <scope>NUCLEOTIDE SEQUENCE [LARGE SCALE GENOMIC DNA]</scope>
    <source>
        <strain evidence="1 3">ATCC 33342</strain>
    </source>
</reference>
<dbReference type="Proteomes" id="UP000254374">
    <property type="component" value="Unassembled WGS sequence"/>
</dbReference>
<sequence>MPYIVQGNAQQIFHAFGQDWAIAEQKDDTKVIHREVINFLGSIPHAIRHLNIWQKQVSGTHFLQGNMTAGNLAYLFGPDPLKKKDERSENCHAHLIRQDFAYIDDAGEDCGLIVMYRQDDPKQWVIGLMKKGHAVPQDREIICAASFDLQPFIKAPDSGVTVSSAPSLDLLLNQLGSALPYFLLQNAVKKDNGINLRFQRVALLMRRLQGGQDPETVRTAIPFSELNLSALFAENPALDLILHSKILDKFSLPVRIIKDLLSPSSQLCKEILGIQFTDDERINKSLLKITIIFYEQGILEQNRNLLKNLEFIKKFSGFMWNETQIKLLPFLIQQNYPEDLIRLILSNEAYYQALDSLVTLEPALTEDVPEFFKDPKKLEELNFIHSQHDDDCKRICLIFWVKGFLSADGYQQIIDATNDYPLLASTLVALDQTKTYSIQELERLALAPRSHLNESIRHHFEKELKDLQDVPARLRKLKSLELEAASKALLLLRKSGVIMPEAYHWVLNEAHKGQALRLFLPQLEHIEESTRKVLIEVLYAGVINGIPTQGKRVLAIKDSRQLALAKSLGERFICVRQMQDLKLKNEMVELAAIEESEEAQRFRHVIMRVEAQCKIIHERLSGAVSDREMLEKWKQAEESYRKTLYSITYKAIMNPEVKLDVCAKLKIAENKILDIVDPKIDSDIYKAIIVLANIVISVCSLLGANGYKYHKTGNFWFFNQTRSGEEIRALDKEILQLIEPEKTDENGIWSFIPCLQLS</sequence>
<dbReference type="STRING" id="464.Lgor_2996"/>
<keyword evidence="3" id="KW-1185">Reference proteome</keyword>
<name>A0A377GQ08_9GAMM</name>
<dbReference type="Proteomes" id="UP000186808">
    <property type="component" value="Unassembled WGS sequence"/>
</dbReference>
<evidence type="ECO:0000313" key="2">
    <source>
        <dbReference type="EMBL" id="STO26402.1"/>
    </source>
</evidence>
<reference evidence="2 4" key="2">
    <citation type="submission" date="2018-06" db="EMBL/GenBank/DDBJ databases">
        <authorList>
            <consortium name="Pathogen Informatics"/>
            <person name="Doyle S."/>
        </authorList>
    </citation>
    <scope>NUCLEOTIDE SEQUENCE [LARGE SCALE GENOMIC DNA]</scope>
    <source>
        <strain evidence="2 4">NCTC11401</strain>
    </source>
</reference>
<accession>A0A377GQ08</accession>